<evidence type="ECO:0000313" key="1">
    <source>
        <dbReference type="EMBL" id="CDW32199.1"/>
    </source>
</evidence>
<dbReference type="AlphaFoldDB" id="A0A0K2U1P1"/>
<proteinExistence type="predicted"/>
<organism evidence="1">
    <name type="scientific">Lepeophtheirus salmonis</name>
    <name type="common">Salmon louse</name>
    <name type="synonym">Caligus salmonis</name>
    <dbReference type="NCBI Taxonomy" id="72036"/>
    <lineage>
        <taxon>Eukaryota</taxon>
        <taxon>Metazoa</taxon>
        <taxon>Ecdysozoa</taxon>
        <taxon>Arthropoda</taxon>
        <taxon>Crustacea</taxon>
        <taxon>Multicrustacea</taxon>
        <taxon>Hexanauplia</taxon>
        <taxon>Copepoda</taxon>
        <taxon>Siphonostomatoida</taxon>
        <taxon>Caligidae</taxon>
        <taxon>Lepeophtheirus</taxon>
    </lineage>
</organism>
<sequence length="36" mass="4303">MDKTSSDSIFLDLRPFIRQPSFLTSWRLYFVDTCIC</sequence>
<dbReference type="EMBL" id="HACA01014838">
    <property type="protein sequence ID" value="CDW32199.1"/>
    <property type="molecule type" value="Transcribed_RNA"/>
</dbReference>
<protein>
    <submittedName>
        <fullName evidence="1">Uncharacterized protein</fullName>
    </submittedName>
</protein>
<accession>A0A0K2U1P1</accession>
<reference evidence="1" key="1">
    <citation type="submission" date="2014-05" db="EMBL/GenBank/DDBJ databases">
        <authorList>
            <person name="Chronopoulou M."/>
        </authorList>
    </citation>
    <scope>NUCLEOTIDE SEQUENCE</scope>
    <source>
        <tissue evidence="1">Whole organism</tissue>
    </source>
</reference>
<name>A0A0K2U1P1_LEPSM</name>